<organism evidence="1 2">
    <name type="scientific">Salmonella enterica subsp. enterica serovar Inverness str. R8-3668</name>
    <dbReference type="NCBI Taxonomy" id="913075"/>
    <lineage>
        <taxon>Bacteria</taxon>
        <taxon>Pseudomonadati</taxon>
        <taxon>Pseudomonadota</taxon>
        <taxon>Gammaproteobacteria</taxon>
        <taxon>Enterobacterales</taxon>
        <taxon>Enterobacteriaceae</taxon>
        <taxon>Salmonella</taxon>
    </lineage>
</organism>
<dbReference type="AlphaFoldDB" id="G5NMH3"/>
<proteinExistence type="predicted"/>
<name>G5NMH3_SALET</name>
<dbReference type="PATRIC" id="fig|913075.3.peg.5071"/>
<comment type="caution">
    <text evidence="1">The sequence shown here is derived from an EMBL/GenBank/DDBJ whole genome shotgun (WGS) entry which is preliminary data.</text>
</comment>
<dbReference type="BioCyc" id="SENT913075:G120P-848-MONOMER"/>
<reference evidence="1 2" key="1">
    <citation type="journal article" date="2011" name="BMC Genomics">
        <title>Genome sequencing reveals diversification of virulence factor content and possible host adaptation in distinct subpopulations of Salmonella enterica.</title>
        <authorList>
            <person name="den Bakker H.C."/>
            <person name="Moreno Switt A.I."/>
            <person name="Govoni G."/>
            <person name="Cummings C.A."/>
            <person name="Ranieri M.L."/>
            <person name="Degoricija L."/>
            <person name="Hoelzer K."/>
            <person name="Rodriguez-Rivera L.D."/>
            <person name="Brown S."/>
            <person name="Bolchacova E."/>
            <person name="Furtado M.R."/>
            <person name="Wiedmann M."/>
        </authorList>
    </citation>
    <scope>NUCLEOTIDE SEQUENCE [LARGE SCALE GENOMIC DNA]</scope>
    <source>
        <strain evidence="1 2">R8-3668</strain>
    </source>
</reference>
<gene>
    <name evidence="1" type="ORF">LTSEINV_6620</name>
</gene>
<dbReference type="Proteomes" id="UP000003532">
    <property type="component" value="Unassembled WGS sequence"/>
</dbReference>
<protein>
    <submittedName>
        <fullName evidence="1">Tail protein</fullName>
    </submittedName>
</protein>
<accession>G5NMH3</accession>
<evidence type="ECO:0000313" key="2">
    <source>
        <dbReference type="Proteomes" id="UP000003532"/>
    </source>
</evidence>
<sequence>MPPGEMTMKKESAEYGVDITTEATAPVKGVTLAQPVVRGDETITYVEIGDAIRQSGSLRGLSLSDVLNMKTDTLVTLFARVTSPRLKESEIRSLATSDFIALSTAIVPFLTPTASGVPNGAETDD</sequence>
<dbReference type="EMBL" id="AFCO01002090">
    <property type="protein sequence ID" value="EHC47384.1"/>
    <property type="molecule type" value="Genomic_DNA"/>
</dbReference>
<evidence type="ECO:0000313" key="1">
    <source>
        <dbReference type="EMBL" id="EHC47384.1"/>
    </source>
</evidence>